<dbReference type="GO" id="GO:0016705">
    <property type="term" value="F:oxidoreductase activity, acting on paired donors, with incorporation or reduction of molecular oxygen"/>
    <property type="evidence" value="ECO:0007669"/>
    <property type="project" value="InterPro"/>
</dbReference>
<comment type="similarity">
    <text evidence="2">Belongs to the cytochrome P450 family.</text>
</comment>
<evidence type="ECO:0000256" key="6">
    <source>
        <dbReference type="ARBA" id="ARBA00022989"/>
    </source>
</evidence>
<dbReference type="GO" id="GO:0005506">
    <property type="term" value="F:iron ion binding"/>
    <property type="evidence" value="ECO:0007669"/>
    <property type="project" value="InterPro"/>
</dbReference>
<dbReference type="GO" id="GO:0020037">
    <property type="term" value="F:heme binding"/>
    <property type="evidence" value="ECO:0007669"/>
    <property type="project" value="InterPro"/>
</dbReference>
<reference evidence="12" key="2">
    <citation type="submission" date="2020-06" db="EMBL/GenBank/DDBJ databases">
        <title>Helianthus annuus Genome sequencing and assembly Release 2.</title>
        <authorList>
            <person name="Gouzy J."/>
            <person name="Langlade N."/>
            <person name="Munos S."/>
        </authorList>
    </citation>
    <scope>NUCLEOTIDE SEQUENCE</scope>
    <source>
        <tissue evidence="12">Leaves</tissue>
    </source>
</reference>
<feature type="transmembrane region" description="Helical" evidence="11">
    <location>
        <begin position="6"/>
        <end position="23"/>
    </location>
</feature>
<evidence type="ECO:0000256" key="1">
    <source>
        <dbReference type="ARBA" id="ARBA00004370"/>
    </source>
</evidence>
<dbReference type="EC" id="1.14.14.151" evidence="12"/>
<keyword evidence="5" id="KW-0479">Metal-binding</keyword>
<accession>A0A9K3IFW0</accession>
<evidence type="ECO:0000256" key="10">
    <source>
        <dbReference type="ARBA" id="ARBA00023136"/>
    </source>
</evidence>
<dbReference type="InterPro" id="IPR036396">
    <property type="entry name" value="Cyt_P450_sf"/>
</dbReference>
<gene>
    <name evidence="12" type="ORF">HanXRQr2_Chr08g0344361</name>
</gene>
<dbReference type="EMBL" id="MNCJ02000323">
    <property type="protein sequence ID" value="KAF5795835.1"/>
    <property type="molecule type" value="Genomic_DNA"/>
</dbReference>
<evidence type="ECO:0000256" key="5">
    <source>
        <dbReference type="ARBA" id="ARBA00022723"/>
    </source>
</evidence>
<comment type="caution">
    <text evidence="12">The sequence shown here is derived from an EMBL/GenBank/DDBJ whole genome shotgun (WGS) entry which is preliminary data.</text>
</comment>
<evidence type="ECO:0000256" key="9">
    <source>
        <dbReference type="ARBA" id="ARBA00023033"/>
    </source>
</evidence>
<feature type="transmembrane region" description="Helical" evidence="11">
    <location>
        <begin position="354"/>
        <end position="374"/>
    </location>
</feature>
<keyword evidence="4 11" id="KW-0812">Transmembrane</keyword>
<evidence type="ECO:0000256" key="11">
    <source>
        <dbReference type="SAM" id="Phobius"/>
    </source>
</evidence>
<evidence type="ECO:0000256" key="3">
    <source>
        <dbReference type="ARBA" id="ARBA00022617"/>
    </source>
</evidence>
<evidence type="ECO:0000313" key="13">
    <source>
        <dbReference type="Proteomes" id="UP000215914"/>
    </source>
</evidence>
<keyword evidence="6 11" id="KW-1133">Transmembrane helix</keyword>
<keyword evidence="8" id="KW-0408">Iron</keyword>
<keyword evidence="13" id="KW-1185">Reference proteome</keyword>
<evidence type="ECO:0000313" key="12">
    <source>
        <dbReference type="EMBL" id="KAF5795835.1"/>
    </source>
</evidence>
<evidence type="ECO:0000256" key="4">
    <source>
        <dbReference type="ARBA" id="ARBA00022692"/>
    </source>
</evidence>
<dbReference type="PANTHER" id="PTHR47955">
    <property type="entry name" value="CYTOCHROME P450 FAMILY 71 PROTEIN"/>
    <property type="match status" value="1"/>
</dbReference>
<name>A0A9K3IFW0_HELAN</name>
<sequence>MEHHISLSLIIFFLTLFYLFTKLKTSTSPHTNNNLPPQPWKLPLIGHLHHLLGSLPHIALTNLSQNLGPIFHLRLGEFTFVVISSPDLAKQVMKTNDLSLANRPKLLSAEIVGYNYTDVIFSPYGEYWRQMRKICILELLSAKKVGSFKSIRDQESWSLVECMVNKGPVTINLTEKIFSTINVIATRVAVGSRCKDHGMLVELIEQLVSLSGGFDVCDLFPSFKVLHLVTGMRGKLMRIHSKIDKMLDGIISDHQECRAGGGRTEQNEDLLDVLLRLKDDGGLQFPLTYDNIKAVILVSTPLTCSVKSRFETVGLGWGSGSKLNGPARLRTFFFSRAKILSSSSTHKKTPLTRLVFKFCIFLPILVLVCVYKQYF</sequence>
<evidence type="ECO:0000256" key="2">
    <source>
        <dbReference type="ARBA" id="ARBA00010617"/>
    </source>
</evidence>
<keyword evidence="10 11" id="KW-0472">Membrane</keyword>
<protein>
    <submittedName>
        <fullName evidence="12">Premnaspirodiene oxygenase</fullName>
        <ecNumber evidence="12">1.14.14.151</ecNumber>
    </submittedName>
</protein>
<evidence type="ECO:0000256" key="8">
    <source>
        <dbReference type="ARBA" id="ARBA00023004"/>
    </source>
</evidence>
<evidence type="ECO:0000256" key="7">
    <source>
        <dbReference type="ARBA" id="ARBA00023002"/>
    </source>
</evidence>
<keyword evidence="7 12" id="KW-0560">Oxidoreductase</keyword>
<dbReference type="Gene3D" id="1.10.630.10">
    <property type="entry name" value="Cytochrome P450"/>
    <property type="match status" value="1"/>
</dbReference>
<dbReference type="InterPro" id="IPR001128">
    <property type="entry name" value="Cyt_P450"/>
</dbReference>
<dbReference type="GO" id="GO:0016020">
    <property type="term" value="C:membrane"/>
    <property type="evidence" value="ECO:0007669"/>
    <property type="project" value="UniProtKB-SubCell"/>
</dbReference>
<dbReference type="GO" id="GO:0051762">
    <property type="term" value="P:sesquiterpene biosynthetic process"/>
    <property type="evidence" value="ECO:0007669"/>
    <property type="project" value="UniProtKB-ARBA"/>
</dbReference>
<dbReference type="Gramene" id="mRNA:HanXRQr2_Chr08g0344361">
    <property type="protein sequence ID" value="CDS:HanXRQr2_Chr08g0344361.1"/>
    <property type="gene ID" value="HanXRQr2_Chr08g0344361"/>
</dbReference>
<dbReference type="Pfam" id="PF00067">
    <property type="entry name" value="p450"/>
    <property type="match status" value="1"/>
</dbReference>
<dbReference type="AlphaFoldDB" id="A0A9K3IFW0"/>
<proteinExistence type="inferred from homology"/>
<dbReference type="PANTHER" id="PTHR47955:SF9">
    <property type="entry name" value="PREMNASPIRODIENE OXYGENASE-LIKE"/>
    <property type="match status" value="1"/>
</dbReference>
<reference evidence="12" key="1">
    <citation type="journal article" date="2017" name="Nature">
        <title>The sunflower genome provides insights into oil metabolism, flowering and Asterid evolution.</title>
        <authorList>
            <person name="Badouin H."/>
            <person name="Gouzy J."/>
            <person name="Grassa C.J."/>
            <person name="Murat F."/>
            <person name="Staton S.E."/>
            <person name="Cottret L."/>
            <person name="Lelandais-Briere C."/>
            <person name="Owens G.L."/>
            <person name="Carrere S."/>
            <person name="Mayjonade B."/>
            <person name="Legrand L."/>
            <person name="Gill N."/>
            <person name="Kane N.C."/>
            <person name="Bowers J.E."/>
            <person name="Hubner S."/>
            <person name="Bellec A."/>
            <person name="Berard A."/>
            <person name="Berges H."/>
            <person name="Blanchet N."/>
            <person name="Boniface M.C."/>
            <person name="Brunel D."/>
            <person name="Catrice O."/>
            <person name="Chaidir N."/>
            <person name="Claudel C."/>
            <person name="Donnadieu C."/>
            <person name="Faraut T."/>
            <person name="Fievet G."/>
            <person name="Helmstetter N."/>
            <person name="King M."/>
            <person name="Knapp S.J."/>
            <person name="Lai Z."/>
            <person name="Le Paslier M.C."/>
            <person name="Lippi Y."/>
            <person name="Lorenzon L."/>
            <person name="Mandel J.R."/>
            <person name="Marage G."/>
            <person name="Marchand G."/>
            <person name="Marquand E."/>
            <person name="Bret-Mestries E."/>
            <person name="Morien E."/>
            <person name="Nambeesan S."/>
            <person name="Nguyen T."/>
            <person name="Pegot-Espagnet P."/>
            <person name="Pouilly N."/>
            <person name="Raftis F."/>
            <person name="Sallet E."/>
            <person name="Schiex T."/>
            <person name="Thomas J."/>
            <person name="Vandecasteele C."/>
            <person name="Vares D."/>
            <person name="Vear F."/>
            <person name="Vautrin S."/>
            <person name="Crespi M."/>
            <person name="Mangin B."/>
            <person name="Burke J.M."/>
            <person name="Salse J."/>
            <person name="Munos S."/>
            <person name="Vincourt P."/>
            <person name="Rieseberg L.H."/>
            <person name="Langlade N.B."/>
        </authorList>
    </citation>
    <scope>NUCLEOTIDE SEQUENCE</scope>
    <source>
        <tissue evidence="12">Leaves</tissue>
    </source>
</reference>
<dbReference type="SUPFAM" id="SSF48264">
    <property type="entry name" value="Cytochrome P450"/>
    <property type="match status" value="1"/>
</dbReference>
<dbReference type="Proteomes" id="UP000215914">
    <property type="component" value="Unassembled WGS sequence"/>
</dbReference>
<dbReference type="GO" id="GO:0004497">
    <property type="term" value="F:monooxygenase activity"/>
    <property type="evidence" value="ECO:0007669"/>
    <property type="project" value="UniProtKB-KW"/>
</dbReference>
<keyword evidence="3" id="KW-0349">Heme</keyword>
<keyword evidence="9" id="KW-0503">Monooxygenase</keyword>
<comment type="subcellular location">
    <subcellularLocation>
        <location evidence="1">Membrane</location>
    </subcellularLocation>
</comment>
<organism evidence="12 13">
    <name type="scientific">Helianthus annuus</name>
    <name type="common">Common sunflower</name>
    <dbReference type="NCBI Taxonomy" id="4232"/>
    <lineage>
        <taxon>Eukaryota</taxon>
        <taxon>Viridiplantae</taxon>
        <taxon>Streptophyta</taxon>
        <taxon>Embryophyta</taxon>
        <taxon>Tracheophyta</taxon>
        <taxon>Spermatophyta</taxon>
        <taxon>Magnoliopsida</taxon>
        <taxon>eudicotyledons</taxon>
        <taxon>Gunneridae</taxon>
        <taxon>Pentapetalae</taxon>
        <taxon>asterids</taxon>
        <taxon>campanulids</taxon>
        <taxon>Asterales</taxon>
        <taxon>Asteraceae</taxon>
        <taxon>Asteroideae</taxon>
        <taxon>Heliantheae alliance</taxon>
        <taxon>Heliantheae</taxon>
        <taxon>Helianthus</taxon>
    </lineage>
</organism>